<dbReference type="SUPFAM" id="SSF53474">
    <property type="entry name" value="alpha/beta-Hydrolases"/>
    <property type="match status" value="1"/>
</dbReference>
<dbReference type="PRINTS" id="PR00111">
    <property type="entry name" value="ABHYDROLASE"/>
</dbReference>
<dbReference type="InterPro" id="IPR050266">
    <property type="entry name" value="AB_hydrolase_sf"/>
</dbReference>
<feature type="active site" description="Nucleophile" evidence="5">
    <location>
        <position position="84"/>
    </location>
</feature>
<dbReference type="Gene3D" id="3.40.50.1820">
    <property type="entry name" value="alpha/beta hydrolase"/>
    <property type="match status" value="1"/>
</dbReference>
<evidence type="ECO:0000256" key="2">
    <source>
        <dbReference type="ARBA" id="ARBA00022490"/>
    </source>
</evidence>
<accession>A0A2W1K6W5</accession>
<dbReference type="InterPro" id="IPR000073">
    <property type="entry name" value="AB_hydrolase_1"/>
</dbReference>
<feature type="binding site" evidence="5">
    <location>
        <begin position="84"/>
        <end position="85"/>
    </location>
    <ligand>
        <name>substrate</name>
    </ligand>
</feature>
<dbReference type="InterPro" id="IPR029058">
    <property type="entry name" value="AB_hydrolase_fold"/>
</dbReference>
<dbReference type="HAMAP" id="MF_01260">
    <property type="entry name" value="Carboxylester"/>
    <property type="match status" value="1"/>
</dbReference>
<comment type="function">
    <text evidence="5">The physiological role of BioH is to remove the methyl group introduced by BioC when the pimeloyl moiety is complete. It allows to synthesize pimeloyl-ACP via the fatty acid synthetic pathway through the hydrolysis of the ester bonds of pimeloyl-ACP esters.</text>
</comment>
<feature type="domain" description="AB hydrolase-1" evidence="6">
    <location>
        <begin position="14"/>
        <end position="248"/>
    </location>
</feature>
<evidence type="ECO:0000256" key="4">
    <source>
        <dbReference type="ARBA" id="ARBA00022801"/>
    </source>
</evidence>
<dbReference type="OMA" id="PFISHPQ"/>
<feature type="binding site" evidence="5">
    <location>
        <position position="235"/>
    </location>
    <ligand>
        <name>substrate</name>
    </ligand>
</feature>
<feature type="binding site" evidence="5">
    <location>
        <begin position="146"/>
        <end position="150"/>
    </location>
    <ligand>
        <name>substrate</name>
    </ligand>
</feature>
<dbReference type="InterPro" id="IPR010076">
    <property type="entry name" value="BioH"/>
</dbReference>
<keyword evidence="2 5" id="KW-0963">Cytoplasm</keyword>
<dbReference type="GeneID" id="65279625"/>
<dbReference type="GO" id="GO:0090499">
    <property type="term" value="F:pimelyl-[acyl-carrier protein] methyl ester esterase activity"/>
    <property type="evidence" value="ECO:0007669"/>
    <property type="project" value="UniProtKB-EC"/>
</dbReference>
<comment type="subunit">
    <text evidence="5">Monomer.</text>
</comment>
<comment type="pathway">
    <text evidence="5">Cofactor biosynthesis; biotin biosynthesis.</text>
</comment>
<dbReference type="AlphaFoldDB" id="A0A2W1K6W5"/>
<dbReference type="RefSeq" id="WP_009563104.1">
    <property type="nucleotide sequence ID" value="NZ_AP025160.1"/>
</dbReference>
<evidence type="ECO:0000313" key="8">
    <source>
        <dbReference type="Proteomes" id="UP000248886"/>
    </source>
</evidence>
<comment type="caution">
    <text evidence="7">The sequence shown here is derived from an EMBL/GenBank/DDBJ whole genome shotgun (WGS) entry which is preliminary data.</text>
</comment>
<dbReference type="OrthoDB" id="9798888at2"/>
<dbReference type="GO" id="GO:0005737">
    <property type="term" value="C:cytoplasm"/>
    <property type="evidence" value="ECO:0007669"/>
    <property type="project" value="UniProtKB-SubCell"/>
</dbReference>
<dbReference type="GO" id="GO:0016020">
    <property type="term" value="C:membrane"/>
    <property type="evidence" value="ECO:0007669"/>
    <property type="project" value="TreeGrafter"/>
</dbReference>
<keyword evidence="1 5" id="KW-0719">Serine esterase</keyword>
<dbReference type="GO" id="GO:0009102">
    <property type="term" value="P:biotin biosynthetic process"/>
    <property type="evidence" value="ECO:0007669"/>
    <property type="project" value="UniProtKB-UniRule"/>
</dbReference>
<evidence type="ECO:0000313" key="7">
    <source>
        <dbReference type="EMBL" id="PZD82738.1"/>
    </source>
</evidence>
<feature type="active site" evidence="5">
    <location>
        <position position="207"/>
    </location>
</feature>
<evidence type="ECO:0000256" key="3">
    <source>
        <dbReference type="ARBA" id="ARBA00022756"/>
    </source>
</evidence>
<sequence length="254" mass="27813">MNWARQVSGRGRPLVLLHGWGMESRVFASWRSLLDTHFTCISYDLPGHGQTPCAPSGLAWSASLESLRQMLAQEAPKPLLLGWSLGGLLALGIALQHPELLAGLVLVSSSPAFCQRPDWSPAIPAATLEDFAQRLRVDPQGTRRRFLALQVLNDPQGRRVLEGLSTSWPMPDQACLADGLGLLREVDLRSQLSRVPMPVHIVHGRQDRIVPVGAGEYLHQHLTGSRFTLLEQAGHAPFLSHPEACANALLETWG</sequence>
<comment type="catalytic activity">
    <reaction evidence="5">
        <text>6-carboxyhexanoyl-[ACP] methyl ester + H2O = 6-carboxyhexanoyl-[ACP] + methanol + H(+)</text>
        <dbReference type="Rhea" id="RHEA:42700"/>
        <dbReference type="Rhea" id="RHEA-COMP:9955"/>
        <dbReference type="Rhea" id="RHEA-COMP:10186"/>
        <dbReference type="ChEBI" id="CHEBI:15377"/>
        <dbReference type="ChEBI" id="CHEBI:15378"/>
        <dbReference type="ChEBI" id="CHEBI:17790"/>
        <dbReference type="ChEBI" id="CHEBI:78846"/>
        <dbReference type="ChEBI" id="CHEBI:82735"/>
        <dbReference type="EC" id="3.1.1.85"/>
    </reaction>
</comment>
<dbReference type="Proteomes" id="UP000248886">
    <property type="component" value="Unassembled WGS sequence"/>
</dbReference>
<dbReference type="EMBL" id="QKQP01000001">
    <property type="protein sequence ID" value="PZD82738.1"/>
    <property type="molecule type" value="Genomic_DNA"/>
</dbReference>
<dbReference type="PANTHER" id="PTHR43798:SF31">
    <property type="entry name" value="AB HYDROLASE SUPERFAMILY PROTEIN YCLE"/>
    <property type="match status" value="1"/>
</dbReference>
<organism evidence="7 8">
    <name type="scientific">Acidithiobacillus ferrooxidans</name>
    <name type="common">Thiobacillus ferrooxidans</name>
    <dbReference type="NCBI Taxonomy" id="920"/>
    <lineage>
        <taxon>Bacteria</taxon>
        <taxon>Pseudomonadati</taxon>
        <taxon>Pseudomonadota</taxon>
        <taxon>Acidithiobacillia</taxon>
        <taxon>Acidithiobacillales</taxon>
        <taxon>Acidithiobacillaceae</taxon>
        <taxon>Acidithiobacillus</taxon>
    </lineage>
</organism>
<keyword evidence="4 5" id="KW-0378">Hydrolase</keyword>
<proteinExistence type="inferred from homology"/>
<dbReference type="PANTHER" id="PTHR43798">
    <property type="entry name" value="MONOACYLGLYCEROL LIPASE"/>
    <property type="match status" value="1"/>
</dbReference>
<dbReference type="NCBIfam" id="TIGR01738">
    <property type="entry name" value="bioH"/>
    <property type="match status" value="1"/>
</dbReference>
<dbReference type="EC" id="3.1.1.85" evidence="5"/>
<name>A0A2W1K6W5_ACIFR</name>
<gene>
    <name evidence="5 7" type="primary">bioH</name>
    <name evidence="7" type="ORF">DN052_06985</name>
</gene>
<evidence type="ECO:0000256" key="1">
    <source>
        <dbReference type="ARBA" id="ARBA00022487"/>
    </source>
</evidence>
<feature type="active site" evidence="5">
    <location>
        <position position="235"/>
    </location>
</feature>
<reference evidence="7 8" key="1">
    <citation type="submission" date="2018-06" db="EMBL/GenBank/DDBJ databases">
        <title>Draft sequence of Acidithiobacillus ferrooxidans CCM 4253.</title>
        <authorList>
            <person name="Moya-Beltran A."/>
            <person name="Castro M."/>
            <person name="Covarrubias P.C."/>
            <person name="Issotta F."/>
            <person name="Janiczek O."/>
            <person name="Mandl M."/>
            <person name="Kucera J."/>
            <person name="Quatrini R."/>
        </authorList>
    </citation>
    <scope>NUCLEOTIDE SEQUENCE [LARGE SCALE GENOMIC DNA]</scope>
    <source>
        <strain evidence="7 8">CCM 4253</strain>
    </source>
</reference>
<comment type="subcellular location">
    <subcellularLocation>
        <location evidence="5">Cytoplasm</location>
    </subcellularLocation>
</comment>
<evidence type="ECO:0000256" key="5">
    <source>
        <dbReference type="HAMAP-Rule" id="MF_01260"/>
    </source>
</evidence>
<keyword evidence="3 5" id="KW-0093">Biotin biosynthesis</keyword>
<comment type="similarity">
    <text evidence="5">Belongs to the AB hydrolase superfamily. Carboxylesterase BioH family.</text>
</comment>
<evidence type="ECO:0000259" key="6">
    <source>
        <dbReference type="Pfam" id="PF12697"/>
    </source>
</evidence>
<protein>
    <recommendedName>
        <fullName evidence="5">Pimeloyl-[acyl-carrier protein] methyl ester esterase</fullName>
        <ecNumber evidence="5">3.1.1.85</ecNumber>
    </recommendedName>
    <alternativeName>
        <fullName evidence="5">Biotin synthesis protein BioH</fullName>
    </alternativeName>
    <alternativeName>
        <fullName evidence="5">Carboxylesterase BioH</fullName>
    </alternativeName>
</protein>
<feature type="binding site" evidence="5">
    <location>
        <position position="20"/>
    </location>
    <ligand>
        <name>substrate</name>
    </ligand>
</feature>
<dbReference type="Pfam" id="PF12697">
    <property type="entry name" value="Abhydrolase_6"/>
    <property type="match status" value="1"/>
</dbReference>